<reference evidence="2" key="1">
    <citation type="submission" date="2020-05" db="EMBL/GenBank/DDBJ databases">
        <authorList>
            <person name="Chiriac C."/>
            <person name="Salcher M."/>
            <person name="Ghai R."/>
            <person name="Kavagutti S V."/>
        </authorList>
    </citation>
    <scope>NUCLEOTIDE SEQUENCE</scope>
</reference>
<proteinExistence type="predicted"/>
<gene>
    <name evidence="2" type="ORF">UFOPK3674_00430</name>
</gene>
<accession>A0A6J7HGZ2</accession>
<dbReference type="SUPFAM" id="SSF111283">
    <property type="entry name" value="Putative modulator of DNA gyrase, PmbA/TldD"/>
    <property type="match status" value="1"/>
</dbReference>
<dbReference type="Pfam" id="PF19289">
    <property type="entry name" value="PmbA_TldD_3rd"/>
    <property type="match status" value="1"/>
</dbReference>
<organism evidence="2">
    <name type="scientific">freshwater metagenome</name>
    <dbReference type="NCBI Taxonomy" id="449393"/>
    <lineage>
        <taxon>unclassified sequences</taxon>
        <taxon>metagenomes</taxon>
        <taxon>ecological metagenomes</taxon>
    </lineage>
</organism>
<dbReference type="GO" id="GO:0006508">
    <property type="term" value="P:proteolysis"/>
    <property type="evidence" value="ECO:0007669"/>
    <property type="project" value="InterPro"/>
</dbReference>
<dbReference type="PANTHER" id="PTHR43666">
    <property type="entry name" value="TLDD PROTEIN"/>
    <property type="match status" value="1"/>
</dbReference>
<name>A0A6J7HGZ2_9ZZZZ</name>
<dbReference type="GO" id="GO:0008237">
    <property type="term" value="F:metallopeptidase activity"/>
    <property type="evidence" value="ECO:0007669"/>
    <property type="project" value="InterPro"/>
</dbReference>
<evidence type="ECO:0000259" key="1">
    <source>
        <dbReference type="Pfam" id="PF19289"/>
    </source>
</evidence>
<evidence type="ECO:0000313" key="2">
    <source>
        <dbReference type="EMBL" id="CAB4919114.1"/>
    </source>
</evidence>
<dbReference type="PANTHER" id="PTHR43666:SF1">
    <property type="entry name" value="CONSERVED PROTEIN"/>
    <property type="match status" value="1"/>
</dbReference>
<sequence>MTDVPMIPADRAEAELGEQDRPALVIVTRRRALRIGGAGAIRDDNTFVQVSHPGADELPPGGTPRAHKGFELGTAALRETDGQAALDAAAEVCAAAGARLTAAWVAEDVELRLAASNGTRLSDRLTSARLFVVVEGADGATARATGAAVAAADVDGAAVARRALMRLPSASAPSPIVAGPTRVVLDADAVAGILDHLGEVAFSGSAHAAGHGPLAGRLGTRVAASAINLSDSPRFARTLPRAFDAEGTLKAPLPLIQDGVAHRVVHDRASAALAGTQSTGNATGAGGPRPTNIVLIGGGAADVHELAAPIEDGLYVTGFQAPDLLVGVRVIRGGTITADPALDARLAGDALEALTHTEALESVQRLVPLGPDEELPFSYGVVCPSLRTVLTLAG</sequence>
<protein>
    <submittedName>
        <fullName evidence="2">Unannotated protein</fullName>
    </submittedName>
</protein>
<dbReference type="AlphaFoldDB" id="A0A6J7HGZ2"/>
<dbReference type="InterPro" id="IPR036059">
    <property type="entry name" value="TldD/PmbA_sf"/>
</dbReference>
<dbReference type="EMBL" id="CAFBMX010000002">
    <property type="protein sequence ID" value="CAB4919114.1"/>
    <property type="molecule type" value="Genomic_DNA"/>
</dbReference>
<feature type="domain" description="Metalloprotease TldD/E C-terminal" evidence="1">
    <location>
        <begin position="179"/>
        <end position="387"/>
    </location>
</feature>
<dbReference type="InterPro" id="IPR045569">
    <property type="entry name" value="Metalloprtase-TldD/E_C"/>
</dbReference>